<reference evidence="4" key="1">
    <citation type="submission" date="2021-02" db="EMBL/GenBank/DDBJ databases">
        <authorList>
            <person name="Nowell W R."/>
        </authorList>
    </citation>
    <scope>NUCLEOTIDE SEQUENCE</scope>
</reference>
<organism evidence="4 5">
    <name type="scientific">Adineta steineri</name>
    <dbReference type="NCBI Taxonomy" id="433720"/>
    <lineage>
        <taxon>Eukaryota</taxon>
        <taxon>Metazoa</taxon>
        <taxon>Spiralia</taxon>
        <taxon>Gnathifera</taxon>
        <taxon>Rotifera</taxon>
        <taxon>Eurotatoria</taxon>
        <taxon>Bdelloidea</taxon>
        <taxon>Adinetida</taxon>
        <taxon>Adinetidae</taxon>
        <taxon>Adineta</taxon>
    </lineage>
</organism>
<evidence type="ECO:0000256" key="1">
    <source>
        <dbReference type="ARBA" id="ARBA00023002"/>
    </source>
</evidence>
<name>A0A820B5G7_9BILA</name>
<comment type="caution">
    <text evidence="4">The sequence shown here is derived from an EMBL/GenBank/DDBJ whole genome shotgun (WGS) entry which is preliminary data.</text>
</comment>
<dbReference type="Pfam" id="PF08030">
    <property type="entry name" value="NAD_binding_6"/>
    <property type="match status" value="1"/>
</dbReference>
<keyword evidence="1" id="KW-0560">Oxidoreductase</keyword>
<dbReference type="Gene3D" id="3.40.50.80">
    <property type="entry name" value="Nucleotide-binding domain of ferredoxin-NADP reductase (FNR) module"/>
    <property type="match status" value="1"/>
</dbReference>
<proteinExistence type="predicted"/>
<dbReference type="EMBL" id="CAJNON010000100">
    <property type="protein sequence ID" value="CAF0964967.1"/>
    <property type="molecule type" value="Genomic_DNA"/>
</dbReference>
<dbReference type="Proteomes" id="UP000663891">
    <property type="component" value="Unassembled WGS sequence"/>
</dbReference>
<dbReference type="OrthoDB" id="167398at2759"/>
<protein>
    <recommendedName>
        <fullName evidence="2">Ferric reductase NAD binding domain-containing protein</fullName>
    </recommendedName>
</protein>
<feature type="domain" description="Ferric reductase NAD binding" evidence="2">
    <location>
        <begin position="21"/>
        <end position="76"/>
    </location>
</feature>
<evidence type="ECO:0000313" key="4">
    <source>
        <dbReference type="EMBL" id="CAF4201069.1"/>
    </source>
</evidence>
<dbReference type="EMBL" id="CAJOAY010009273">
    <property type="protein sequence ID" value="CAF4201069.1"/>
    <property type="molecule type" value="Genomic_DNA"/>
</dbReference>
<gene>
    <name evidence="4" type="ORF">OKA104_LOCUS40992</name>
    <name evidence="3" type="ORF">VCS650_LOCUS12816</name>
</gene>
<dbReference type="InterPro" id="IPR039261">
    <property type="entry name" value="FNR_nucleotide-bd"/>
</dbReference>
<sequence>MMKIVVIVHRILLRNLGVKIGHDVFTALKSKTHLDRPNWNELLQSFKSGKNASMANDVGVFFCGPPSMGIDIRKYCMKYQFRYFKEKF</sequence>
<dbReference type="GO" id="GO:0016491">
    <property type="term" value="F:oxidoreductase activity"/>
    <property type="evidence" value="ECO:0007669"/>
    <property type="project" value="UniProtKB-KW"/>
</dbReference>
<dbReference type="AlphaFoldDB" id="A0A820B5G7"/>
<evidence type="ECO:0000313" key="5">
    <source>
        <dbReference type="Proteomes" id="UP000663881"/>
    </source>
</evidence>
<evidence type="ECO:0000313" key="3">
    <source>
        <dbReference type="EMBL" id="CAF0964967.1"/>
    </source>
</evidence>
<evidence type="ECO:0000259" key="2">
    <source>
        <dbReference type="Pfam" id="PF08030"/>
    </source>
</evidence>
<accession>A0A820B5G7</accession>
<dbReference type="InterPro" id="IPR013121">
    <property type="entry name" value="Fe_red_NAD-bd_6"/>
</dbReference>
<dbReference type="Proteomes" id="UP000663881">
    <property type="component" value="Unassembled WGS sequence"/>
</dbReference>